<sequence length="277" mass="31203">MINLLSLTPNYTSLYYYIVLIGAGGNGGYTVQRLTKMMSAFNNVPSFLMIADPDTVEEKNILRQPFIPSDIGLKKSEVLAKRYGGTYGLKIGSFSDSYIESVEQIEKLFSLTDYRHKPGQYIQKVLIGAVDNDFSRNIMNDYFNRTDDIIYIDAGIEGVFMPSEQPQDQWSTEELKDHMDSGYSGQIVVGLKKDGKEILPPLNVVYPINAEDAIPPSHNCGLEPYQPQRMIANEYAAMHISTVLNELFSSNSIHIHISNFSARNGSCRPIYFEEVQE</sequence>
<dbReference type="AlphaFoldDB" id="A0AAX3N841"/>
<reference evidence="3" key="1">
    <citation type="submission" date="2023-02" db="EMBL/GenBank/DDBJ databases">
        <title>Pathogen: clinical or host-associated sample.</title>
        <authorList>
            <person name="Hergert J."/>
            <person name="Casey R."/>
            <person name="Wagner J."/>
            <person name="Young E.L."/>
            <person name="Oakeson K.F."/>
        </authorList>
    </citation>
    <scope>NUCLEOTIDE SEQUENCE</scope>
    <source>
        <strain evidence="3">2022CK-00830</strain>
        <plasmid evidence="3">unnamed1</plasmid>
    </source>
</reference>
<keyword evidence="3" id="KW-0614">Plasmid</keyword>
<dbReference type="Gene3D" id="3.40.50.720">
    <property type="entry name" value="NAD(P)-binding Rossmann-like Domain"/>
    <property type="match status" value="1"/>
</dbReference>
<evidence type="ECO:0000259" key="2">
    <source>
        <dbReference type="Pfam" id="PF00899"/>
    </source>
</evidence>
<keyword evidence="3" id="KW-0548">Nucleotidyltransferase</keyword>
<evidence type="ECO:0000313" key="3">
    <source>
        <dbReference type="EMBL" id="WDH85314.1"/>
    </source>
</evidence>
<dbReference type="Proteomes" id="UP001220962">
    <property type="component" value="Plasmid unnamed1"/>
</dbReference>
<dbReference type="GO" id="GO:0008641">
    <property type="term" value="F:ubiquitin-like modifier activating enzyme activity"/>
    <property type="evidence" value="ECO:0007669"/>
    <property type="project" value="InterPro"/>
</dbReference>
<dbReference type="EMBL" id="CP118102">
    <property type="protein sequence ID" value="WDH85314.1"/>
    <property type="molecule type" value="Genomic_DNA"/>
</dbReference>
<geneLocation type="plasmid" evidence="3 4">
    <name>unnamed1</name>
</geneLocation>
<feature type="transmembrane region" description="Helical" evidence="1">
    <location>
        <begin position="14"/>
        <end position="31"/>
    </location>
</feature>
<proteinExistence type="predicted"/>
<feature type="domain" description="THIF-type NAD/FAD binding fold" evidence="2">
    <location>
        <begin position="17"/>
        <end position="142"/>
    </location>
</feature>
<gene>
    <name evidence="3" type="ORF">PUW23_26110</name>
</gene>
<dbReference type="SUPFAM" id="SSF69572">
    <property type="entry name" value="Activating enzymes of the ubiquitin-like proteins"/>
    <property type="match status" value="1"/>
</dbReference>
<name>A0AAX3N841_9BACL</name>
<keyword evidence="1" id="KW-0472">Membrane</keyword>
<keyword evidence="3" id="KW-0808">Transferase</keyword>
<dbReference type="Pfam" id="PF00899">
    <property type="entry name" value="ThiF"/>
    <property type="match status" value="1"/>
</dbReference>
<accession>A0AAX3N841</accession>
<keyword evidence="1" id="KW-0812">Transmembrane</keyword>
<dbReference type="GO" id="GO:0016779">
    <property type="term" value="F:nucleotidyltransferase activity"/>
    <property type="evidence" value="ECO:0007669"/>
    <property type="project" value="UniProtKB-KW"/>
</dbReference>
<dbReference type="RefSeq" id="WP_205055052.1">
    <property type="nucleotide sequence ID" value="NZ_CP118102.1"/>
</dbReference>
<organism evidence="3 4">
    <name type="scientific">Paenibacillus urinalis</name>
    <dbReference type="NCBI Taxonomy" id="521520"/>
    <lineage>
        <taxon>Bacteria</taxon>
        <taxon>Bacillati</taxon>
        <taxon>Bacillota</taxon>
        <taxon>Bacilli</taxon>
        <taxon>Bacillales</taxon>
        <taxon>Paenibacillaceae</taxon>
        <taxon>Paenibacillus</taxon>
    </lineage>
</organism>
<dbReference type="InterPro" id="IPR000594">
    <property type="entry name" value="ThiF_NAD_FAD-bd"/>
</dbReference>
<evidence type="ECO:0000313" key="4">
    <source>
        <dbReference type="Proteomes" id="UP001220962"/>
    </source>
</evidence>
<dbReference type="InterPro" id="IPR035985">
    <property type="entry name" value="Ubiquitin-activating_enz"/>
</dbReference>
<protein>
    <submittedName>
        <fullName evidence="3">ThiF family adenylyltransferase</fullName>
    </submittedName>
</protein>
<keyword evidence="1" id="KW-1133">Transmembrane helix</keyword>
<evidence type="ECO:0000256" key="1">
    <source>
        <dbReference type="SAM" id="Phobius"/>
    </source>
</evidence>